<dbReference type="EMBL" id="BSNF01000006">
    <property type="protein sequence ID" value="GLQ06181.1"/>
    <property type="molecule type" value="Genomic_DNA"/>
</dbReference>
<gene>
    <name evidence="1" type="ORF">GCM10007924_14020</name>
</gene>
<organism evidence="1 2">
    <name type="scientific">Sneathiella chinensis</name>
    <dbReference type="NCBI Taxonomy" id="349750"/>
    <lineage>
        <taxon>Bacteria</taxon>
        <taxon>Pseudomonadati</taxon>
        <taxon>Pseudomonadota</taxon>
        <taxon>Alphaproteobacteria</taxon>
        <taxon>Sneathiellales</taxon>
        <taxon>Sneathiellaceae</taxon>
        <taxon>Sneathiella</taxon>
    </lineage>
</organism>
<reference evidence="1" key="2">
    <citation type="submission" date="2023-01" db="EMBL/GenBank/DDBJ databases">
        <title>Draft genome sequence of Sneathiella chinensis strain NBRC 103408.</title>
        <authorList>
            <person name="Sun Q."/>
            <person name="Mori K."/>
        </authorList>
    </citation>
    <scope>NUCLEOTIDE SEQUENCE</scope>
    <source>
        <strain evidence="1">NBRC 103408</strain>
    </source>
</reference>
<protein>
    <submittedName>
        <fullName evidence="1">Uncharacterized protein</fullName>
    </submittedName>
</protein>
<keyword evidence="2" id="KW-1185">Reference proteome</keyword>
<dbReference type="RefSeq" id="WP_169560237.1">
    <property type="nucleotide sequence ID" value="NZ_BSNF01000006.1"/>
</dbReference>
<name>A0ABQ5U393_9PROT</name>
<accession>A0ABQ5U393</accession>
<sequence>MTEKTDLPEDVDRALQPRPNLRWADSQRFMSPWGKSVFIDNAASRRFWSELYHEEEEVRLLLRDHLEKRIAGCPSANIRFWLSEFDFMARLLPAEHMIHYAPSFVRLALGMPRKMVLCRRMAVRRYLDGRSPEKHRLMEREERKFIRASVLFYSGQRLFEMAEQFCGLMQVSGDQSRQASQRRVALYVRSLQLLTDEEICRWFISEDDYRTELEFLRDQCRYLKMTAAMIFGISRTRLTEFQKGE</sequence>
<evidence type="ECO:0000313" key="2">
    <source>
        <dbReference type="Proteomes" id="UP001161409"/>
    </source>
</evidence>
<comment type="caution">
    <text evidence="1">The sequence shown here is derived from an EMBL/GenBank/DDBJ whole genome shotgun (WGS) entry which is preliminary data.</text>
</comment>
<proteinExistence type="predicted"/>
<evidence type="ECO:0000313" key="1">
    <source>
        <dbReference type="EMBL" id="GLQ06181.1"/>
    </source>
</evidence>
<dbReference type="Proteomes" id="UP001161409">
    <property type="component" value="Unassembled WGS sequence"/>
</dbReference>
<reference evidence="1" key="1">
    <citation type="journal article" date="2014" name="Int. J. Syst. Evol. Microbiol.">
        <title>Complete genome of a new Firmicutes species belonging to the dominant human colonic microbiota ('Ruminococcus bicirculans') reveals two chromosomes and a selective capacity to utilize plant glucans.</title>
        <authorList>
            <consortium name="NISC Comparative Sequencing Program"/>
            <person name="Wegmann U."/>
            <person name="Louis P."/>
            <person name="Goesmann A."/>
            <person name="Henrissat B."/>
            <person name="Duncan S.H."/>
            <person name="Flint H.J."/>
        </authorList>
    </citation>
    <scope>NUCLEOTIDE SEQUENCE</scope>
    <source>
        <strain evidence="1">NBRC 103408</strain>
    </source>
</reference>